<evidence type="ECO:0000313" key="1">
    <source>
        <dbReference type="EMBL" id="CAF4244515.1"/>
    </source>
</evidence>
<feature type="non-terminal residue" evidence="1">
    <location>
        <position position="75"/>
    </location>
</feature>
<dbReference type="Proteomes" id="UP000681967">
    <property type="component" value="Unassembled WGS sequence"/>
</dbReference>
<dbReference type="AlphaFoldDB" id="A0A8S2SUG7"/>
<name>A0A8S2SUG7_9BILA</name>
<evidence type="ECO:0000313" key="2">
    <source>
        <dbReference type="Proteomes" id="UP000681967"/>
    </source>
</evidence>
<organism evidence="1 2">
    <name type="scientific">Rotaria magnacalcarata</name>
    <dbReference type="NCBI Taxonomy" id="392030"/>
    <lineage>
        <taxon>Eukaryota</taxon>
        <taxon>Metazoa</taxon>
        <taxon>Spiralia</taxon>
        <taxon>Gnathifera</taxon>
        <taxon>Rotifera</taxon>
        <taxon>Eurotatoria</taxon>
        <taxon>Bdelloidea</taxon>
        <taxon>Philodinida</taxon>
        <taxon>Philodinidae</taxon>
        <taxon>Rotaria</taxon>
    </lineage>
</organism>
<reference evidence="1" key="1">
    <citation type="submission" date="2021-02" db="EMBL/GenBank/DDBJ databases">
        <authorList>
            <person name="Nowell W R."/>
        </authorList>
    </citation>
    <scope>NUCLEOTIDE SEQUENCE</scope>
</reference>
<dbReference type="EMBL" id="CAJOBH010024962">
    <property type="protein sequence ID" value="CAF4244515.1"/>
    <property type="molecule type" value="Genomic_DNA"/>
</dbReference>
<comment type="caution">
    <text evidence="1">The sequence shown here is derived from an EMBL/GenBank/DDBJ whole genome shotgun (WGS) entry which is preliminary data.</text>
</comment>
<gene>
    <name evidence="1" type="ORF">BYL167_LOCUS25301</name>
</gene>
<accession>A0A8S2SUG7</accession>
<protein>
    <submittedName>
        <fullName evidence="1">Uncharacterized protein</fullName>
    </submittedName>
</protein>
<proteinExistence type="predicted"/>
<sequence length="75" mass="8617">MINQTFSIISMHKPHLEKYYQSIAKNVISKIGKLKINQEYTIPTGWIGHAVCVSFQRINKTHIVIRIDNLAPDNP</sequence>